<dbReference type="InterPro" id="IPR013604">
    <property type="entry name" value="7TM_chemorcpt"/>
</dbReference>
<evidence type="ECO:0000256" key="5">
    <source>
        <dbReference type="ARBA" id="ARBA00023136"/>
    </source>
</evidence>
<sequence>MLVPVGALALGIVVFNSDFCESFAFRRAYINDRMTVVWVLTQLPLDRCRLAMPSQTAASDRFRGHSHGHRLVQYSSWVLQPYAALMRTNKFETAYGPLTIMFACDLTVKASEELLRTCYDVEKYMPMDSKEGRHLKRLQNLIKNNVPAFTAAGFFKLNRSTLLYLISTITTVLIVYVQL</sequence>
<evidence type="ECO:0000256" key="4">
    <source>
        <dbReference type="ARBA" id="ARBA00022989"/>
    </source>
</evidence>
<keyword evidence="5 8" id="KW-0472">Membrane</keyword>
<organism evidence="9 10">
    <name type="scientific">Molorchus minor</name>
    <dbReference type="NCBI Taxonomy" id="1323400"/>
    <lineage>
        <taxon>Eukaryota</taxon>
        <taxon>Metazoa</taxon>
        <taxon>Ecdysozoa</taxon>
        <taxon>Arthropoda</taxon>
        <taxon>Hexapoda</taxon>
        <taxon>Insecta</taxon>
        <taxon>Pterygota</taxon>
        <taxon>Neoptera</taxon>
        <taxon>Endopterygota</taxon>
        <taxon>Coleoptera</taxon>
        <taxon>Polyphaga</taxon>
        <taxon>Cucujiformia</taxon>
        <taxon>Chrysomeloidea</taxon>
        <taxon>Cerambycidae</taxon>
        <taxon>Lamiinae</taxon>
        <taxon>Monochamini</taxon>
        <taxon>Molorchus</taxon>
    </lineage>
</organism>
<evidence type="ECO:0000256" key="6">
    <source>
        <dbReference type="ARBA" id="ARBA00023170"/>
    </source>
</evidence>
<dbReference type="PANTHER" id="PTHR21143:SF104">
    <property type="entry name" value="GUSTATORY RECEPTOR 8A-RELATED"/>
    <property type="match status" value="1"/>
</dbReference>
<name>A0ABQ9J8A0_9CUCU</name>
<proteinExistence type="predicted"/>
<keyword evidence="10" id="KW-1185">Reference proteome</keyword>
<protein>
    <recommendedName>
        <fullName evidence="11">Gustatory receptor</fullName>
    </recommendedName>
</protein>
<dbReference type="PANTHER" id="PTHR21143">
    <property type="entry name" value="INVERTEBRATE GUSTATORY RECEPTOR"/>
    <property type="match status" value="1"/>
</dbReference>
<keyword evidence="6" id="KW-0675">Receptor</keyword>
<evidence type="ECO:0000256" key="2">
    <source>
        <dbReference type="ARBA" id="ARBA00022475"/>
    </source>
</evidence>
<keyword evidence="4 8" id="KW-1133">Transmembrane helix</keyword>
<evidence type="ECO:0000313" key="9">
    <source>
        <dbReference type="EMBL" id="KAJ8973883.1"/>
    </source>
</evidence>
<keyword evidence="2" id="KW-1003">Cell membrane</keyword>
<evidence type="ECO:0000256" key="1">
    <source>
        <dbReference type="ARBA" id="ARBA00004651"/>
    </source>
</evidence>
<comment type="caution">
    <text evidence="9">The sequence shown here is derived from an EMBL/GenBank/DDBJ whole genome shotgun (WGS) entry which is preliminary data.</text>
</comment>
<feature type="transmembrane region" description="Helical" evidence="8">
    <location>
        <begin position="161"/>
        <end position="178"/>
    </location>
</feature>
<comment type="subcellular location">
    <subcellularLocation>
        <location evidence="1">Cell membrane</location>
        <topology evidence="1">Multi-pass membrane protein</topology>
    </subcellularLocation>
</comment>
<keyword evidence="7" id="KW-0807">Transducer</keyword>
<evidence type="ECO:0000256" key="7">
    <source>
        <dbReference type="ARBA" id="ARBA00023224"/>
    </source>
</evidence>
<accession>A0ABQ9J8A0</accession>
<dbReference type="Proteomes" id="UP001162164">
    <property type="component" value="Unassembled WGS sequence"/>
</dbReference>
<evidence type="ECO:0000313" key="10">
    <source>
        <dbReference type="Proteomes" id="UP001162164"/>
    </source>
</evidence>
<keyword evidence="3 8" id="KW-0812">Transmembrane</keyword>
<dbReference type="EMBL" id="JAPWTJ010001088">
    <property type="protein sequence ID" value="KAJ8973883.1"/>
    <property type="molecule type" value="Genomic_DNA"/>
</dbReference>
<gene>
    <name evidence="9" type="ORF">NQ317_019296</name>
</gene>
<reference evidence="9" key="1">
    <citation type="journal article" date="2023" name="Insect Mol. Biol.">
        <title>Genome sequencing provides insights into the evolution of gene families encoding plant cell wall-degrading enzymes in longhorned beetles.</title>
        <authorList>
            <person name="Shin N.R."/>
            <person name="Okamura Y."/>
            <person name="Kirsch R."/>
            <person name="Pauchet Y."/>
        </authorList>
    </citation>
    <scope>NUCLEOTIDE SEQUENCE</scope>
    <source>
        <strain evidence="9">MMC_N1</strain>
    </source>
</reference>
<evidence type="ECO:0008006" key="11">
    <source>
        <dbReference type="Google" id="ProtNLM"/>
    </source>
</evidence>
<evidence type="ECO:0000256" key="3">
    <source>
        <dbReference type="ARBA" id="ARBA00022692"/>
    </source>
</evidence>
<evidence type="ECO:0000256" key="8">
    <source>
        <dbReference type="SAM" id="Phobius"/>
    </source>
</evidence>
<dbReference type="Pfam" id="PF08395">
    <property type="entry name" value="7tm_7"/>
    <property type="match status" value="1"/>
</dbReference>